<protein>
    <submittedName>
        <fullName evidence="1">Uncharacterized protein</fullName>
    </submittedName>
</protein>
<evidence type="ECO:0000313" key="2">
    <source>
        <dbReference type="Proteomes" id="UP000298210"/>
    </source>
</evidence>
<proteinExistence type="predicted"/>
<reference evidence="1 2" key="1">
    <citation type="submission" date="2019-03" db="EMBL/GenBank/DDBJ databases">
        <authorList>
            <person name="Liu G."/>
        </authorList>
    </citation>
    <scope>NUCLEOTIDE SEQUENCE [LARGE SCALE GENOMIC DNA]</scope>
    <source>
        <strain evidence="1 2">DSM 19099</strain>
    </source>
</reference>
<accession>A0A4Y7WIH0</accession>
<comment type="caution">
    <text evidence="1">The sequence shown here is derived from an EMBL/GenBank/DDBJ whole genome shotgun (WGS) entry which is preliminary data.</text>
</comment>
<name>A0A4Y7WIH0_9BACI</name>
<dbReference type="RefSeq" id="WP_134259361.1">
    <property type="nucleotide sequence ID" value="NZ_LDIM01000014.1"/>
</dbReference>
<dbReference type="AlphaFoldDB" id="A0A4Y7WIH0"/>
<organism evidence="1 2">
    <name type="scientific">Shouchella lehensis</name>
    <dbReference type="NCBI Taxonomy" id="300825"/>
    <lineage>
        <taxon>Bacteria</taxon>
        <taxon>Bacillati</taxon>
        <taxon>Bacillota</taxon>
        <taxon>Bacilli</taxon>
        <taxon>Bacillales</taxon>
        <taxon>Bacillaceae</taxon>
        <taxon>Shouchella</taxon>
    </lineage>
</organism>
<evidence type="ECO:0000313" key="1">
    <source>
        <dbReference type="EMBL" id="TES48077.1"/>
    </source>
</evidence>
<gene>
    <name evidence="1" type="ORF">E2L03_13160</name>
</gene>
<sequence length="113" mass="13271">MRDKVAKIVERRLKIADEGVIVQIPDYVEQMEYEIKRFCNLSKMPDDILYLWVDLVKELMITDMPNEDFAIDAQGPSNVSIGKFSYSNTKENAEKVMTDNHSKLVQFRRIRTR</sequence>
<dbReference type="EMBL" id="SNUX01000003">
    <property type="protein sequence ID" value="TES48077.1"/>
    <property type="molecule type" value="Genomic_DNA"/>
</dbReference>
<dbReference type="Proteomes" id="UP000298210">
    <property type="component" value="Unassembled WGS sequence"/>
</dbReference>